<evidence type="ECO:0000313" key="3">
    <source>
        <dbReference type="EnsemblMetazoa" id="CapteP202140"/>
    </source>
</evidence>
<feature type="transmembrane region" description="Helical" evidence="1">
    <location>
        <begin position="21"/>
        <end position="40"/>
    </location>
</feature>
<accession>R7U3N1</accession>
<feature type="transmembrane region" description="Helical" evidence="1">
    <location>
        <begin position="102"/>
        <end position="124"/>
    </location>
</feature>
<protein>
    <submittedName>
        <fullName evidence="2 3">Uncharacterized protein</fullName>
    </submittedName>
</protein>
<gene>
    <name evidence="2" type="ORF">CAPTEDRAFT_202140</name>
</gene>
<reference evidence="3" key="3">
    <citation type="submission" date="2015-06" db="UniProtKB">
        <authorList>
            <consortium name="EnsemblMetazoa"/>
        </authorList>
    </citation>
    <scope>IDENTIFICATION</scope>
</reference>
<reference evidence="2 4" key="2">
    <citation type="journal article" date="2013" name="Nature">
        <title>Insights into bilaterian evolution from three spiralian genomes.</title>
        <authorList>
            <person name="Simakov O."/>
            <person name="Marletaz F."/>
            <person name="Cho S.J."/>
            <person name="Edsinger-Gonzales E."/>
            <person name="Havlak P."/>
            <person name="Hellsten U."/>
            <person name="Kuo D.H."/>
            <person name="Larsson T."/>
            <person name="Lv J."/>
            <person name="Arendt D."/>
            <person name="Savage R."/>
            <person name="Osoegawa K."/>
            <person name="de Jong P."/>
            <person name="Grimwood J."/>
            <person name="Chapman J.A."/>
            <person name="Shapiro H."/>
            <person name="Aerts A."/>
            <person name="Otillar R.P."/>
            <person name="Terry A.Y."/>
            <person name="Boore J.L."/>
            <person name="Grigoriev I.V."/>
            <person name="Lindberg D.R."/>
            <person name="Seaver E.C."/>
            <person name="Weisblat D.A."/>
            <person name="Putnam N.H."/>
            <person name="Rokhsar D.S."/>
        </authorList>
    </citation>
    <scope>NUCLEOTIDE SEQUENCE</scope>
    <source>
        <strain evidence="2 4">I ESC-2004</strain>
    </source>
</reference>
<keyword evidence="1" id="KW-0812">Transmembrane</keyword>
<keyword evidence="4" id="KW-1185">Reference proteome</keyword>
<dbReference type="EnsemblMetazoa" id="CapteT202140">
    <property type="protein sequence ID" value="CapteP202140"/>
    <property type="gene ID" value="CapteG202140"/>
</dbReference>
<sequence length="198" mass="22597">MSKLGCGRAKIQDLKCPVEAALSRVFVYWFAVFSCLFVIIESDDFDSLSPYLENEPSQLNPKSRSPEEHTWRKVLGAMEAEHRIMDSSLLDSFSTLQSKIKAALLLFTCDILILFLIVIAQVMLRPTTQLKDFITSIGCHQGVLLMTTIRFCEEMSASFKITVEDPQKKFNHRINPELKDILEYIAGAVLLKLKRRHN</sequence>
<dbReference type="Proteomes" id="UP000014760">
    <property type="component" value="Unassembled WGS sequence"/>
</dbReference>
<organism evidence="2">
    <name type="scientific">Capitella teleta</name>
    <name type="common">Polychaete worm</name>
    <dbReference type="NCBI Taxonomy" id="283909"/>
    <lineage>
        <taxon>Eukaryota</taxon>
        <taxon>Metazoa</taxon>
        <taxon>Spiralia</taxon>
        <taxon>Lophotrochozoa</taxon>
        <taxon>Annelida</taxon>
        <taxon>Polychaeta</taxon>
        <taxon>Sedentaria</taxon>
        <taxon>Scolecida</taxon>
        <taxon>Capitellidae</taxon>
        <taxon>Capitella</taxon>
    </lineage>
</organism>
<evidence type="ECO:0000313" key="2">
    <source>
        <dbReference type="EMBL" id="ELU00746.1"/>
    </source>
</evidence>
<dbReference type="AlphaFoldDB" id="R7U3N1"/>
<proteinExistence type="predicted"/>
<name>R7U3N1_CAPTE</name>
<keyword evidence="1" id="KW-1133">Transmembrane helix</keyword>
<dbReference type="HOGENOM" id="CLU_1379301_0_0_1"/>
<dbReference type="EMBL" id="KB305766">
    <property type="protein sequence ID" value="ELU00746.1"/>
    <property type="molecule type" value="Genomic_DNA"/>
</dbReference>
<dbReference type="PROSITE" id="PS51257">
    <property type="entry name" value="PROKAR_LIPOPROTEIN"/>
    <property type="match status" value="1"/>
</dbReference>
<evidence type="ECO:0000313" key="4">
    <source>
        <dbReference type="Proteomes" id="UP000014760"/>
    </source>
</evidence>
<dbReference type="EMBL" id="AMQN01001829">
    <property type="status" value="NOT_ANNOTATED_CDS"/>
    <property type="molecule type" value="Genomic_DNA"/>
</dbReference>
<evidence type="ECO:0000256" key="1">
    <source>
        <dbReference type="SAM" id="Phobius"/>
    </source>
</evidence>
<reference evidence="4" key="1">
    <citation type="submission" date="2012-12" db="EMBL/GenBank/DDBJ databases">
        <authorList>
            <person name="Hellsten U."/>
            <person name="Grimwood J."/>
            <person name="Chapman J.A."/>
            <person name="Shapiro H."/>
            <person name="Aerts A."/>
            <person name="Otillar R.P."/>
            <person name="Terry A.Y."/>
            <person name="Boore J.L."/>
            <person name="Simakov O."/>
            <person name="Marletaz F."/>
            <person name="Cho S.-J."/>
            <person name="Edsinger-Gonzales E."/>
            <person name="Havlak P."/>
            <person name="Kuo D.-H."/>
            <person name="Larsson T."/>
            <person name="Lv J."/>
            <person name="Arendt D."/>
            <person name="Savage R."/>
            <person name="Osoegawa K."/>
            <person name="de Jong P."/>
            <person name="Lindberg D.R."/>
            <person name="Seaver E.C."/>
            <person name="Weisblat D.A."/>
            <person name="Putnam N.H."/>
            <person name="Grigoriev I.V."/>
            <person name="Rokhsar D.S."/>
        </authorList>
    </citation>
    <scope>NUCLEOTIDE SEQUENCE</scope>
    <source>
        <strain evidence="4">I ESC-2004</strain>
    </source>
</reference>
<keyword evidence="1" id="KW-0472">Membrane</keyword>